<gene>
    <name evidence="1" type="ORF">QGN29_11220</name>
</gene>
<dbReference type="PANTHER" id="PTHR13061">
    <property type="entry name" value="DYNACTIN SUBUNIT P25"/>
    <property type="match status" value="1"/>
</dbReference>
<organism evidence="1 2">
    <name type="scientific">Temperatibacter marinus</name>
    <dbReference type="NCBI Taxonomy" id="1456591"/>
    <lineage>
        <taxon>Bacteria</taxon>
        <taxon>Pseudomonadati</taxon>
        <taxon>Pseudomonadota</taxon>
        <taxon>Alphaproteobacteria</taxon>
        <taxon>Kordiimonadales</taxon>
        <taxon>Temperatibacteraceae</taxon>
        <taxon>Temperatibacter</taxon>
    </lineage>
</organism>
<evidence type="ECO:0000313" key="1">
    <source>
        <dbReference type="EMBL" id="WND02119.1"/>
    </source>
</evidence>
<dbReference type="KEGG" id="tmk:QGN29_11220"/>
<evidence type="ECO:0000313" key="2">
    <source>
        <dbReference type="Proteomes" id="UP001268683"/>
    </source>
</evidence>
<reference evidence="1" key="1">
    <citation type="submission" date="2023-04" db="EMBL/GenBank/DDBJ databases">
        <title>Complete genome sequence of Temperatibacter marinus.</title>
        <authorList>
            <person name="Rong J.-C."/>
            <person name="Yi M.-L."/>
            <person name="Zhao Q."/>
        </authorList>
    </citation>
    <scope>NUCLEOTIDE SEQUENCE</scope>
    <source>
        <strain evidence="1">NBRC 110045</strain>
    </source>
</reference>
<dbReference type="Gene3D" id="2.160.10.10">
    <property type="entry name" value="Hexapeptide repeat proteins"/>
    <property type="match status" value="1"/>
</dbReference>
<dbReference type="InterPro" id="IPR001451">
    <property type="entry name" value="Hexapep"/>
</dbReference>
<dbReference type="EMBL" id="CP123872">
    <property type="protein sequence ID" value="WND02119.1"/>
    <property type="molecule type" value="Genomic_DNA"/>
</dbReference>
<dbReference type="InterPro" id="IPR011004">
    <property type="entry name" value="Trimer_LpxA-like_sf"/>
</dbReference>
<dbReference type="Pfam" id="PF00132">
    <property type="entry name" value="Hexapep"/>
    <property type="match status" value="1"/>
</dbReference>
<dbReference type="RefSeq" id="WP_310797954.1">
    <property type="nucleotide sequence ID" value="NZ_CP123872.1"/>
</dbReference>
<proteinExistence type="predicted"/>
<protein>
    <submittedName>
        <fullName evidence="1">Gamma carbonic anhydrase family protein</fullName>
    </submittedName>
</protein>
<dbReference type="Proteomes" id="UP001268683">
    <property type="component" value="Chromosome"/>
</dbReference>
<dbReference type="InterPro" id="IPR047324">
    <property type="entry name" value="LbH_gamma_CA-like"/>
</dbReference>
<dbReference type="SUPFAM" id="SSF51161">
    <property type="entry name" value="Trimeric LpxA-like enzymes"/>
    <property type="match status" value="1"/>
</dbReference>
<accession>A0AA52EGJ4</accession>
<name>A0AA52EGJ4_9PROT</name>
<sequence>MIFELDGIQPVLKDETVWIAETASVIGNVHLEKNSSIWFNAVIRGDNDPITIGENSNIQDGSILHTDPGKPITIGKNVTVGHMVMLHGCEIGDNSLIGMGATILNGAKIGNNCIVGANALITEGKEFPDGTLILGSPAKAAREVSEHDRLLLEMSSKVYVANADRFKKGLKKV</sequence>
<dbReference type="CDD" id="cd04645">
    <property type="entry name" value="LbH_gamma_CA_like"/>
    <property type="match status" value="1"/>
</dbReference>
<dbReference type="PANTHER" id="PTHR13061:SF29">
    <property type="entry name" value="GAMMA CARBONIC ANHYDRASE-LIKE 1, MITOCHONDRIAL-RELATED"/>
    <property type="match status" value="1"/>
</dbReference>
<dbReference type="AlphaFoldDB" id="A0AA52EGJ4"/>
<dbReference type="InterPro" id="IPR050484">
    <property type="entry name" value="Transf_Hexapept/Carb_Anhydrase"/>
</dbReference>
<keyword evidence="2" id="KW-1185">Reference proteome</keyword>